<feature type="domain" description="Polysaccharide chain length determinant N-terminal" evidence="8">
    <location>
        <begin position="13"/>
        <end position="70"/>
    </location>
</feature>
<evidence type="ECO:0000256" key="2">
    <source>
        <dbReference type="ARBA" id="ARBA00022475"/>
    </source>
</evidence>
<dbReference type="Proteomes" id="UP000515591">
    <property type="component" value="Chromosome"/>
</dbReference>
<dbReference type="PANTHER" id="PTHR32309:SF13">
    <property type="entry name" value="FERRIC ENTEROBACTIN TRANSPORT PROTEIN FEPE"/>
    <property type="match status" value="1"/>
</dbReference>
<dbReference type="InterPro" id="IPR050445">
    <property type="entry name" value="Bact_polysacc_biosynth/exp"/>
</dbReference>
<dbReference type="GO" id="GO:0004713">
    <property type="term" value="F:protein tyrosine kinase activity"/>
    <property type="evidence" value="ECO:0007669"/>
    <property type="project" value="TreeGrafter"/>
</dbReference>
<reference evidence="9 10" key="1">
    <citation type="submission" date="2019-12" db="EMBL/GenBank/DDBJ databases">
        <title>complete genome sequences of Pseudomonas otitidis str. WP8-S17-CRE-03 isolated from wastewater treatment plant effluent.</title>
        <authorList>
            <person name="Sekizuka T."/>
            <person name="Itokawa K."/>
            <person name="Yatsu K."/>
            <person name="Inamine Y."/>
            <person name="Kuroda M."/>
        </authorList>
    </citation>
    <scope>NUCLEOTIDE SEQUENCE [LARGE SCALE GENOMIC DNA]</scope>
    <source>
        <strain evidence="9 10">WP8-S17-CRE-03</strain>
    </source>
</reference>
<evidence type="ECO:0000256" key="4">
    <source>
        <dbReference type="ARBA" id="ARBA00022989"/>
    </source>
</evidence>
<feature type="coiled-coil region" evidence="6">
    <location>
        <begin position="188"/>
        <end position="234"/>
    </location>
</feature>
<keyword evidence="3 7" id="KW-0812">Transmembrane</keyword>
<evidence type="ECO:0000259" key="8">
    <source>
        <dbReference type="Pfam" id="PF02706"/>
    </source>
</evidence>
<dbReference type="Pfam" id="PF02706">
    <property type="entry name" value="Wzz"/>
    <property type="match status" value="1"/>
</dbReference>
<name>A0A6S5RS07_9GAMM</name>
<protein>
    <recommendedName>
        <fullName evidence="8">Polysaccharide chain length determinant N-terminal domain-containing protein</fullName>
    </recommendedName>
</protein>
<evidence type="ECO:0000256" key="7">
    <source>
        <dbReference type="SAM" id="Phobius"/>
    </source>
</evidence>
<evidence type="ECO:0000256" key="3">
    <source>
        <dbReference type="ARBA" id="ARBA00022692"/>
    </source>
</evidence>
<evidence type="ECO:0000256" key="5">
    <source>
        <dbReference type="ARBA" id="ARBA00023136"/>
    </source>
</evidence>
<keyword evidence="6" id="KW-0175">Coiled coil</keyword>
<dbReference type="EMBL" id="AP022213">
    <property type="protein sequence ID" value="BBT15705.1"/>
    <property type="molecule type" value="Genomic_DNA"/>
</dbReference>
<dbReference type="AlphaFoldDB" id="A0A6S5RS07"/>
<dbReference type="Gene3D" id="3.30.1890.10">
    <property type="entry name" value="FepE-like"/>
    <property type="match status" value="2"/>
</dbReference>
<evidence type="ECO:0000256" key="6">
    <source>
        <dbReference type="SAM" id="Coils"/>
    </source>
</evidence>
<keyword evidence="4 7" id="KW-1133">Transmembrane helix</keyword>
<proteinExistence type="predicted"/>
<accession>A0A6S5RS07</accession>
<dbReference type="InterPro" id="IPR003856">
    <property type="entry name" value="LPS_length_determ_N"/>
</dbReference>
<evidence type="ECO:0000313" key="9">
    <source>
        <dbReference type="EMBL" id="BBT15705.1"/>
    </source>
</evidence>
<gene>
    <name evidence="9" type="ORF">WP8S17C03_17540</name>
</gene>
<comment type="subcellular location">
    <subcellularLocation>
        <location evidence="1">Cell membrane</location>
        <topology evidence="1">Multi-pass membrane protein</topology>
    </subcellularLocation>
</comment>
<dbReference type="SUPFAM" id="SSF160355">
    <property type="entry name" value="Bacterial polysaccharide co-polymerase-like"/>
    <property type="match status" value="2"/>
</dbReference>
<evidence type="ECO:0000313" key="10">
    <source>
        <dbReference type="Proteomes" id="UP000515591"/>
    </source>
</evidence>
<evidence type="ECO:0000256" key="1">
    <source>
        <dbReference type="ARBA" id="ARBA00004651"/>
    </source>
</evidence>
<keyword evidence="5 7" id="KW-0472">Membrane</keyword>
<feature type="transmembrane region" description="Helical" evidence="7">
    <location>
        <begin position="391"/>
        <end position="415"/>
    </location>
</feature>
<organism evidence="9 10">
    <name type="scientific">Metapseudomonas otitidis</name>
    <dbReference type="NCBI Taxonomy" id="319939"/>
    <lineage>
        <taxon>Bacteria</taxon>
        <taxon>Pseudomonadati</taxon>
        <taxon>Pseudomonadota</taxon>
        <taxon>Gammaproteobacteria</taxon>
        <taxon>Pseudomonadales</taxon>
        <taxon>Pseudomonadaceae</taxon>
        <taxon>Metapseudomonas</taxon>
    </lineage>
</organism>
<dbReference type="RefSeq" id="WP_182852168.1">
    <property type="nucleotide sequence ID" value="NZ_AP022213.1"/>
</dbReference>
<sequence length="419" mass="47418">MTQYQGVPIRESEVDLVGLVLSLWVYRRFVLCVTVFFTLLSAVFALYSTKYYKSQSVLRPVAINALDELNESGLYRLSPEEAMQRIVAGVASYKYRLEFFRDNRKLFESGVISGDETLGQELNKFSKNFEILRPELNKSNTFSYVELSYTYPEGVKGADIVNGLIQYVVLQERIAIAKDIEVLIQNRLEKLEKQMVAERAAYQTSKRAKIAALSEKNELEKALLKDKLTALRKQLSMSRGYRIAQLNEAIEIAGSLGIERPSTLSALAEANELQHSGSVVRAEINNQQIPLYFMGTKALKAERDVLQKRRTDDYADSRIAEIQSELSMLENNREIELLESRGDEDLFIDSYAKWIKEATELKGLNLSLSNLELVNVDRQANHSGIPVSPQAFWVIGLATLLGLVIGLFSALFFVIMDRD</sequence>
<dbReference type="PANTHER" id="PTHR32309">
    <property type="entry name" value="TYROSINE-PROTEIN KINASE"/>
    <property type="match status" value="1"/>
</dbReference>
<keyword evidence="2" id="KW-1003">Cell membrane</keyword>
<feature type="transmembrane region" description="Helical" evidence="7">
    <location>
        <begin position="29"/>
        <end position="47"/>
    </location>
</feature>
<dbReference type="GO" id="GO:0005886">
    <property type="term" value="C:plasma membrane"/>
    <property type="evidence" value="ECO:0007669"/>
    <property type="project" value="UniProtKB-SubCell"/>
</dbReference>